<evidence type="ECO:0000313" key="1">
    <source>
        <dbReference type="EMBL" id="PIP15905.1"/>
    </source>
</evidence>
<proteinExistence type="predicted"/>
<comment type="caution">
    <text evidence="1">The sequence shown here is derived from an EMBL/GenBank/DDBJ whole genome shotgun (WGS) entry which is preliminary data.</text>
</comment>
<sequence>MITLLNLQFEKRWKSVMKGKREDSEISFAISDISQIRYTSGLTVYEEKFTEGKLVGRYWSATGCLRTNQEIPTFPKNLPAQVFNLNVYGQSLDYGWDFVTAQKVNEKERKHGIIELTHRLRPIGLKVHTALDGGPFFIRWLEITNKGKRPAALSSVSVWSGVLASGGEVFNQPDYRKTPFSLGRYAGNNWAQEGRFIWEPLVNGVVTHLQPFGPYGTSGYQCPFFIIQNETTSEFFVCYLGWSGTWEAEILCDTTHFQILHFSVGPSAPTPMRVIEPGETVQTPKVHLGYMQSGFDECIQFAHQHIRESVVPQRPRLSRPIVAYNHWGYIAVEKMSEERLLEGIEI</sequence>
<organism evidence="1 2">
    <name type="scientific">bacterium (Candidatus Ratteibacteria) CG23_combo_of_CG06-09_8_20_14_all_48_7</name>
    <dbReference type="NCBI Taxonomy" id="2014292"/>
    <lineage>
        <taxon>Bacteria</taxon>
        <taxon>Candidatus Ratteibacteria</taxon>
    </lineage>
</organism>
<name>A0A2G9Y9K9_9BACT</name>
<dbReference type="InterPro" id="IPR038417">
    <property type="entry name" value="Alpga-gal_N_sf"/>
</dbReference>
<accession>A0A2G9Y9K9</accession>
<dbReference type="Gene3D" id="2.70.98.60">
    <property type="entry name" value="alpha-galactosidase from lactobacil brevis"/>
    <property type="match status" value="1"/>
</dbReference>
<evidence type="ECO:0000313" key="2">
    <source>
        <dbReference type="Proteomes" id="UP000230392"/>
    </source>
</evidence>
<protein>
    <submittedName>
        <fullName evidence="1">Uncharacterized protein</fullName>
    </submittedName>
</protein>
<gene>
    <name evidence="1" type="ORF">COX46_04770</name>
</gene>
<dbReference type="AlphaFoldDB" id="A0A2G9Y9K9"/>
<feature type="non-terminal residue" evidence="1">
    <location>
        <position position="346"/>
    </location>
</feature>
<dbReference type="EMBL" id="PCRF01000233">
    <property type="protein sequence ID" value="PIP15905.1"/>
    <property type="molecule type" value="Genomic_DNA"/>
</dbReference>
<dbReference type="Proteomes" id="UP000230392">
    <property type="component" value="Unassembled WGS sequence"/>
</dbReference>
<reference evidence="1 2" key="1">
    <citation type="submission" date="2017-09" db="EMBL/GenBank/DDBJ databases">
        <title>Depth-based differentiation of microbial function through sediment-hosted aquifers and enrichment of novel symbionts in the deep terrestrial subsurface.</title>
        <authorList>
            <person name="Probst A.J."/>
            <person name="Ladd B."/>
            <person name="Jarett J.K."/>
            <person name="Geller-Mcgrath D.E."/>
            <person name="Sieber C.M."/>
            <person name="Emerson J.B."/>
            <person name="Anantharaman K."/>
            <person name="Thomas B.C."/>
            <person name="Malmstrom R."/>
            <person name="Stieglmeier M."/>
            <person name="Klingl A."/>
            <person name="Woyke T."/>
            <person name="Ryan C.M."/>
            <person name="Banfield J.F."/>
        </authorList>
    </citation>
    <scope>NUCLEOTIDE SEQUENCE [LARGE SCALE GENOMIC DNA]</scope>
    <source>
        <strain evidence="1">CG23_combo_of_CG06-09_8_20_14_all_48_7</strain>
    </source>
</reference>